<feature type="domain" description="Palmitoyltransferase DHHC" evidence="8">
    <location>
        <begin position="94"/>
        <end position="227"/>
    </location>
</feature>
<reference evidence="9" key="1">
    <citation type="submission" date="2021-09" db="EMBL/GenBank/DDBJ databases">
        <authorList>
            <consortium name="AG Swart"/>
            <person name="Singh M."/>
            <person name="Singh A."/>
            <person name="Seah K."/>
            <person name="Emmerich C."/>
        </authorList>
    </citation>
    <scope>NUCLEOTIDE SEQUENCE</scope>
    <source>
        <strain evidence="9">ATCC30299</strain>
    </source>
</reference>
<evidence type="ECO:0000313" key="9">
    <source>
        <dbReference type="EMBL" id="CAG9333003.1"/>
    </source>
</evidence>
<evidence type="ECO:0000259" key="8">
    <source>
        <dbReference type="Pfam" id="PF01529"/>
    </source>
</evidence>
<evidence type="ECO:0000256" key="1">
    <source>
        <dbReference type="ARBA" id="ARBA00004141"/>
    </source>
</evidence>
<evidence type="ECO:0000256" key="6">
    <source>
        <dbReference type="ARBA" id="ARBA00023315"/>
    </source>
</evidence>
<comment type="catalytic activity">
    <reaction evidence="7">
        <text>L-cysteinyl-[protein] + hexadecanoyl-CoA = S-hexadecanoyl-L-cysteinyl-[protein] + CoA</text>
        <dbReference type="Rhea" id="RHEA:36683"/>
        <dbReference type="Rhea" id="RHEA-COMP:10131"/>
        <dbReference type="Rhea" id="RHEA-COMP:11032"/>
        <dbReference type="ChEBI" id="CHEBI:29950"/>
        <dbReference type="ChEBI" id="CHEBI:57287"/>
        <dbReference type="ChEBI" id="CHEBI:57379"/>
        <dbReference type="ChEBI" id="CHEBI:74151"/>
        <dbReference type="EC" id="2.3.1.225"/>
    </reaction>
</comment>
<proteinExistence type="inferred from homology"/>
<dbReference type="GO" id="GO:0006612">
    <property type="term" value="P:protein targeting to membrane"/>
    <property type="evidence" value="ECO:0007669"/>
    <property type="project" value="TreeGrafter"/>
</dbReference>
<keyword evidence="10" id="KW-1185">Reference proteome</keyword>
<dbReference type="PANTHER" id="PTHR22883:SF203">
    <property type="entry name" value="PALMITOYLTRANSFERASE"/>
    <property type="match status" value="1"/>
</dbReference>
<dbReference type="GO" id="GO:0005783">
    <property type="term" value="C:endoplasmic reticulum"/>
    <property type="evidence" value="ECO:0007669"/>
    <property type="project" value="TreeGrafter"/>
</dbReference>
<dbReference type="InterPro" id="IPR039859">
    <property type="entry name" value="PFA4/ZDH16/20/ERF2-like"/>
</dbReference>
<keyword evidence="3 7" id="KW-0812">Transmembrane</keyword>
<feature type="transmembrane region" description="Helical" evidence="7">
    <location>
        <begin position="139"/>
        <end position="165"/>
    </location>
</feature>
<dbReference type="GO" id="GO:0005794">
    <property type="term" value="C:Golgi apparatus"/>
    <property type="evidence" value="ECO:0007669"/>
    <property type="project" value="TreeGrafter"/>
</dbReference>
<evidence type="ECO:0000256" key="2">
    <source>
        <dbReference type="ARBA" id="ARBA00022679"/>
    </source>
</evidence>
<comment type="similarity">
    <text evidence="7">Belongs to the DHHC palmitoyltransferase family.</text>
</comment>
<dbReference type="InterPro" id="IPR001594">
    <property type="entry name" value="Palmitoyltrfase_DHHC"/>
</dbReference>
<comment type="subcellular location">
    <subcellularLocation>
        <location evidence="1">Membrane</location>
        <topology evidence="1">Multi-pass membrane protein</topology>
    </subcellularLocation>
</comment>
<keyword evidence="4 7" id="KW-1133">Transmembrane helix</keyword>
<keyword evidence="6 7" id="KW-0012">Acyltransferase</keyword>
<dbReference type="EMBL" id="CAJZBQ010000056">
    <property type="protein sequence ID" value="CAG9333003.1"/>
    <property type="molecule type" value="Genomic_DNA"/>
</dbReference>
<dbReference type="Pfam" id="PF01529">
    <property type="entry name" value="DHHC"/>
    <property type="match status" value="1"/>
</dbReference>
<evidence type="ECO:0000256" key="7">
    <source>
        <dbReference type="RuleBase" id="RU079119"/>
    </source>
</evidence>
<dbReference type="GO" id="GO:0019706">
    <property type="term" value="F:protein-cysteine S-palmitoyltransferase activity"/>
    <property type="evidence" value="ECO:0007669"/>
    <property type="project" value="UniProtKB-EC"/>
</dbReference>
<evidence type="ECO:0000256" key="4">
    <source>
        <dbReference type="ARBA" id="ARBA00022989"/>
    </source>
</evidence>
<keyword evidence="5 7" id="KW-0472">Membrane</keyword>
<accession>A0AAU9K392</accession>
<feature type="transmembrane region" description="Helical" evidence="7">
    <location>
        <begin position="12"/>
        <end position="32"/>
    </location>
</feature>
<dbReference type="EC" id="2.3.1.225" evidence="7"/>
<evidence type="ECO:0000313" key="10">
    <source>
        <dbReference type="Proteomes" id="UP001162131"/>
    </source>
</evidence>
<evidence type="ECO:0000256" key="5">
    <source>
        <dbReference type="ARBA" id="ARBA00023136"/>
    </source>
</evidence>
<feature type="transmembrane region" description="Helical" evidence="7">
    <location>
        <begin position="44"/>
        <end position="66"/>
    </location>
</feature>
<keyword evidence="2 7" id="KW-0808">Transferase</keyword>
<dbReference type="AlphaFoldDB" id="A0AAU9K392"/>
<feature type="transmembrane region" description="Helical" evidence="7">
    <location>
        <begin position="185"/>
        <end position="208"/>
    </location>
</feature>
<dbReference type="PROSITE" id="PS50216">
    <property type="entry name" value="DHHC"/>
    <property type="match status" value="1"/>
</dbReference>
<protein>
    <recommendedName>
        <fullName evidence="7">Palmitoyltransferase</fullName>
        <ecNumber evidence="7">2.3.1.225</ecNumber>
    </recommendedName>
</protein>
<comment type="caution">
    <text evidence="9">The sequence shown here is derived from an EMBL/GenBank/DDBJ whole genome shotgun (WGS) entry which is preliminary data.</text>
</comment>
<dbReference type="GO" id="GO:0016020">
    <property type="term" value="C:membrane"/>
    <property type="evidence" value="ECO:0007669"/>
    <property type="project" value="UniProtKB-SubCell"/>
</dbReference>
<evidence type="ECO:0000256" key="3">
    <source>
        <dbReference type="ARBA" id="ARBA00022692"/>
    </source>
</evidence>
<dbReference type="PANTHER" id="PTHR22883">
    <property type="entry name" value="ZINC FINGER DHHC DOMAIN CONTAINING PROTEIN"/>
    <property type="match status" value="1"/>
</dbReference>
<dbReference type="Proteomes" id="UP001162131">
    <property type="component" value="Unassembled WGS sequence"/>
</dbReference>
<sequence length="283" mass="32989">MEIDNKKRRSRLNFYQVLSWILISLNVTFSYALTIKLLDTIYDIYFLALYSTTLGVIVILAIYIGYSDPTSDSVRLSWEYRDKGIELDCSKYPVKCNVCDAYVENTTKHCFTCNQCIEKFDHHCKWLNNCIGSKNYKSFIILSFSCAVHFTIETIFNSLLINYYIQNSPKFENKCSDNLNANYKIILAFVIICVLQSFLVALSFFYLIGFHIYLARLGLTTYDFIMKRREIAIPEEHLKIETVKDYSIFEQNSPVDLEKTQGNKTHLQSDTSLRLIERAVDEN</sequence>
<gene>
    <name evidence="9" type="ORF">BSTOLATCC_MIC57824</name>
</gene>
<organism evidence="9 10">
    <name type="scientific">Blepharisma stoltei</name>
    <dbReference type="NCBI Taxonomy" id="1481888"/>
    <lineage>
        <taxon>Eukaryota</taxon>
        <taxon>Sar</taxon>
        <taxon>Alveolata</taxon>
        <taxon>Ciliophora</taxon>
        <taxon>Postciliodesmatophora</taxon>
        <taxon>Heterotrichea</taxon>
        <taxon>Heterotrichida</taxon>
        <taxon>Blepharismidae</taxon>
        <taxon>Blepharisma</taxon>
    </lineage>
</organism>
<name>A0AAU9K392_9CILI</name>
<comment type="domain">
    <text evidence="7">The DHHC domain is required for palmitoyltransferase activity.</text>
</comment>